<reference evidence="2 3" key="1">
    <citation type="submission" date="2020-08" db="EMBL/GenBank/DDBJ databases">
        <title>Genomic Encyclopedia of Type Strains, Phase IV (KMG-IV): sequencing the most valuable type-strain genomes for metagenomic binning, comparative biology and taxonomic classification.</title>
        <authorList>
            <person name="Goeker M."/>
        </authorList>
    </citation>
    <scope>NUCLEOTIDE SEQUENCE [LARGE SCALE GENOMIC DNA]</scope>
    <source>
        <strain evidence="2 3">DSM 103526</strain>
    </source>
</reference>
<dbReference type="NCBIfam" id="TIGR01686">
    <property type="entry name" value="FkbH"/>
    <property type="match status" value="1"/>
</dbReference>
<dbReference type="InterPro" id="IPR036514">
    <property type="entry name" value="SGNH_hydro_sf"/>
</dbReference>
<accession>A0A841KWP2</accession>
<dbReference type="InterPro" id="IPR049369">
    <property type="entry name" value="BF1531-like_N"/>
</dbReference>
<gene>
    <name evidence="2" type="ORF">HNQ80_002530</name>
</gene>
<dbReference type="SUPFAM" id="SSF55729">
    <property type="entry name" value="Acyl-CoA N-acyltransferases (Nat)"/>
    <property type="match status" value="1"/>
</dbReference>
<protein>
    <submittedName>
        <fullName evidence="2">FkbH-like protein</fullName>
    </submittedName>
</protein>
<dbReference type="NCBIfam" id="TIGR01681">
    <property type="entry name" value="HAD-SF-IIIC"/>
    <property type="match status" value="1"/>
</dbReference>
<evidence type="ECO:0000313" key="2">
    <source>
        <dbReference type="EMBL" id="MBB6216430.1"/>
    </source>
</evidence>
<organism evidence="2 3">
    <name type="scientific">Anaerosolibacter carboniphilus</name>
    <dbReference type="NCBI Taxonomy" id="1417629"/>
    <lineage>
        <taxon>Bacteria</taxon>
        <taxon>Bacillati</taxon>
        <taxon>Bacillota</taxon>
        <taxon>Clostridia</taxon>
        <taxon>Peptostreptococcales</taxon>
        <taxon>Thermotaleaceae</taxon>
        <taxon>Anaerosolibacter</taxon>
    </lineage>
</organism>
<evidence type="ECO:0000313" key="3">
    <source>
        <dbReference type="Proteomes" id="UP000579281"/>
    </source>
</evidence>
<dbReference type="Gene3D" id="3.40.50.1000">
    <property type="entry name" value="HAD superfamily/HAD-like"/>
    <property type="match status" value="1"/>
</dbReference>
<dbReference type="InterPro" id="IPR036412">
    <property type="entry name" value="HAD-like_sf"/>
</dbReference>
<dbReference type="InterPro" id="IPR010037">
    <property type="entry name" value="FkbH_domain"/>
</dbReference>
<dbReference type="InterPro" id="IPR010033">
    <property type="entry name" value="HAD_SF_ppase_IIIC"/>
</dbReference>
<dbReference type="Gene3D" id="3.40.630.30">
    <property type="match status" value="1"/>
</dbReference>
<comment type="caution">
    <text evidence="2">The sequence shown here is derived from an EMBL/GenBank/DDBJ whole genome shotgun (WGS) entry which is preliminary data.</text>
</comment>
<dbReference type="Gene3D" id="3.40.50.1110">
    <property type="entry name" value="SGNH hydrolase"/>
    <property type="match status" value="1"/>
</dbReference>
<dbReference type="RefSeq" id="WP_184310964.1">
    <property type="nucleotide sequence ID" value="NZ_JACHEN010000014.1"/>
</dbReference>
<dbReference type="Proteomes" id="UP000579281">
    <property type="component" value="Unassembled WGS sequence"/>
</dbReference>
<evidence type="ECO:0000259" key="1">
    <source>
        <dbReference type="Pfam" id="PF21211"/>
    </source>
</evidence>
<name>A0A841KWP2_9FIRM</name>
<dbReference type="Pfam" id="PF21211">
    <property type="entry name" value="FkbH_N"/>
    <property type="match status" value="1"/>
</dbReference>
<sequence length="605" mass="69081">MQDSKLSSLISRLKSDKAYSSYTAISNALDRLKPVNLPIMKVAILRNFTIEPVIPVIRGEIVLEGFYPEIYVGDFDNIMQNVIEPQSGLYHFQPDLIIIAQWFESVSAKLALSYITLSPEEIAEEVERIIMDFKNIIAEIRKSSTVPILINNFPLITNNTLGILDTQNDISQMGTLLDINSKLKELAKNSSDVYIVDYFKLIYKLGSFHSVEERYWHMSRAPISRHGIVPLGQEYGKFFRALKGRTRKCLVLDCDETLWGGIIGEAGLDGIKLGVDYPGSCYQAFQREIINLYHKGVILALCSKNNEEDVIEVLNNHPGMLLREEHFATWQINWSDKVSNIIKIAETLNIGLDSLVFVDDSEFECNQVRERLPQVEVIHLPKEPSSYKSMLSVRGLFDTLVYTNEDRLRNKTYKDNIQRKQIYETSGTLEEYLTKLNMEVEIGTPNTIQLPRVSQLTQKTNQFNLTTFRYTEAEIASLANSSESDVFYIKLHDKVSDLGIIGVAILKYHVGIAVEIDSFLLSCRALGRSIENILLSHLFEIARGKGYRSIIGRYIPTKKNAQVKDFYEKHNFKLKIQNNGEYIWEADLQKVETCTPAYIKVTRID</sequence>
<keyword evidence="3" id="KW-1185">Reference proteome</keyword>
<dbReference type="AlphaFoldDB" id="A0A841KWP2"/>
<proteinExistence type="predicted"/>
<dbReference type="EMBL" id="JACHEN010000014">
    <property type="protein sequence ID" value="MBB6216430.1"/>
    <property type="molecule type" value="Genomic_DNA"/>
</dbReference>
<dbReference type="InterPro" id="IPR016181">
    <property type="entry name" value="Acyl_CoA_acyltransferase"/>
</dbReference>
<feature type="domain" description="BF1531-like N-terminal" evidence="1">
    <location>
        <begin position="41"/>
        <end position="222"/>
    </location>
</feature>
<dbReference type="InterPro" id="IPR023214">
    <property type="entry name" value="HAD_sf"/>
</dbReference>
<dbReference type="SUPFAM" id="SSF56784">
    <property type="entry name" value="HAD-like"/>
    <property type="match status" value="1"/>
</dbReference>